<accession>A0A1F4Q1T3</accession>
<gene>
    <name evidence="1" type="ORF">A2625_01505</name>
</gene>
<reference evidence="1 2" key="1">
    <citation type="journal article" date="2016" name="Nat. Commun.">
        <title>Thousands of microbial genomes shed light on interconnected biogeochemical processes in an aquifer system.</title>
        <authorList>
            <person name="Anantharaman K."/>
            <person name="Brown C.T."/>
            <person name="Hug L.A."/>
            <person name="Sharon I."/>
            <person name="Castelle C.J."/>
            <person name="Probst A.J."/>
            <person name="Thomas B.C."/>
            <person name="Singh A."/>
            <person name="Wilkins M.J."/>
            <person name="Karaoz U."/>
            <person name="Brodie E.L."/>
            <person name="Williams K.H."/>
            <person name="Hubbard S.S."/>
            <person name="Banfield J.F."/>
        </authorList>
    </citation>
    <scope>NUCLEOTIDE SEQUENCE [LARGE SCALE GENOMIC DNA]</scope>
</reference>
<dbReference type="AlphaFoldDB" id="A0A1F4Q1T3"/>
<name>A0A1F4Q1T3_UNCSA</name>
<evidence type="ECO:0000313" key="2">
    <source>
        <dbReference type="Proteomes" id="UP000178724"/>
    </source>
</evidence>
<sequence length="68" mass="7987">MEKINYFKYEEKTALHQLEQLGKTQTFKIGLDLSDFAVKMLLKSFENKYRGLSRKAVLDKLGAYLRNN</sequence>
<protein>
    <submittedName>
        <fullName evidence="1">Uncharacterized protein</fullName>
    </submittedName>
</protein>
<dbReference type="EMBL" id="METM01000016">
    <property type="protein sequence ID" value="OGB90003.1"/>
    <property type="molecule type" value="Genomic_DNA"/>
</dbReference>
<dbReference type="Proteomes" id="UP000178724">
    <property type="component" value="Unassembled WGS sequence"/>
</dbReference>
<organism evidence="1 2">
    <name type="scientific">candidate division WOR-1 bacterium RIFCSPHIGHO2_01_FULL_53_15</name>
    <dbReference type="NCBI Taxonomy" id="1802564"/>
    <lineage>
        <taxon>Bacteria</taxon>
        <taxon>Bacillati</taxon>
        <taxon>Saganbacteria</taxon>
    </lineage>
</organism>
<comment type="caution">
    <text evidence="1">The sequence shown here is derived from an EMBL/GenBank/DDBJ whole genome shotgun (WGS) entry which is preliminary data.</text>
</comment>
<evidence type="ECO:0000313" key="1">
    <source>
        <dbReference type="EMBL" id="OGB90003.1"/>
    </source>
</evidence>
<proteinExistence type="predicted"/>